<evidence type="ECO:0000313" key="2">
    <source>
        <dbReference type="Proteomes" id="UP000245655"/>
    </source>
</evidence>
<keyword evidence="2" id="KW-1185">Reference proteome</keyword>
<evidence type="ECO:0000313" key="1">
    <source>
        <dbReference type="EMBL" id="PWK10126.1"/>
    </source>
</evidence>
<gene>
    <name evidence="1" type="ORF">C8D84_11035</name>
</gene>
<proteinExistence type="predicted"/>
<sequence length="851" mass="98897">MTYNGCVAMDTDNKATKRACKIGEWLQTNIIKWSNIDEISCLLVELKFLQDTLPEQFRSALESEYHALSEWVKTKDTVSTLTELEKLQIYESGIDQKNFLKTIKTRHKYLKDLYLINFLASRSDSPKINSIRSFYFFLCLKMVELTDYDSRIETTLDECRFLTSNIREFLVPFLPDITEFESLNDLQSHLIESQDNDHYTRWLNSTLDTFESEIKKYGNKLLSRSTSFSSSNAKNELNERIAKYIYEYILPIENYFKNDSGIIRVTSTTYQVANGSLHYDDTTGNTISDLVNLTKDVNSTEAFEDEERQDNEKEFFEQITVNTPSNYYLDLVRAEGQSNSRRKSAMNLVTSVNIAHEDDISTLVKYLGCKLKELDLGELDRGRCIDEKFKFDLSHQSALYLLMILLTGNENIFESDNLEDGFNGYRYKLQFAPKRSYTDESWDKKLCANNESILFLYMPIVLIELHREMTYVLDDDLMISIHAQATNDIKAFNKKYKVRLSFNKIRNYFTSYLSQNGVDQALIEVITESPVHHLSALPYYNVSQYDLYRCQFKFTNHLLGLIDDKNIKDSKERIDVFFKITNEDTVPHLNDQKMGSLLAIREKLLTPIIEELKKNILEKIGKISFLKVGDFVELHNFFTDYLYIWLSIASGYRPVNEPFGRLSDIDTRTGLYFISDKEVQQDTIGRFIYLPAILCQQIDEYIKFIKGNASLFNKLGNDIGLIYTNILDGNIGLVCYLKLDEATSTVTRLKLDNTFLKKRISAYISLPLNWPRHYIRSLQNEHIGKYSFDPSLNKDSIGYDVVSAWMGHSDELGYSFYDRFSGLKRSELRAFAQTINELTKDIGFKLIKLEH</sequence>
<protein>
    <submittedName>
        <fullName evidence="1">Uncharacterized protein</fullName>
    </submittedName>
</protein>
<accession>A0A2V1ZZH1</accession>
<organism evidence="1 2">
    <name type="scientific">Psychrobacter immobilis</name>
    <dbReference type="NCBI Taxonomy" id="498"/>
    <lineage>
        <taxon>Bacteria</taxon>
        <taxon>Pseudomonadati</taxon>
        <taxon>Pseudomonadota</taxon>
        <taxon>Gammaproteobacteria</taxon>
        <taxon>Moraxellales</taxon>
        <taxon>Moraxellaceae</taxon>
        <taxon>Psychrobacter</taxon>
    </lineage>
</organism>
<name>A0A2V1ZZH1_PSYIM</name>
<dbReference type="Proteomes" id="UP000245655">
    <property type="component" value="Unassembled WGS sequence"/>
</dbReference>
<dbReference type="EMBL" id="QGGM01000010">
    <property type="protein sequence ID" value="PWK10126.1"/>
    <property type="molecule type" value="Genomic_DNA"/>
</dbReference>
<reference evidence="1 2" key="1">
    <citation type="submission" date="2018-05" db="EMBL/GenBank/DDBJ databases">
        <title>Genomic Encyclopedia of Type Strains, Phase IV (KMG-IV): sequencing the most valuable type-strain genomes for metagenomic binning, comparative biology and taxonomic classification.</title>
        <authorList>
            <person name="Goeker M."/>
        </authorList>
    </citation>
    <scope>NUCLEOTIDE SEQUENCE [LARGE SCALE GENOMIC DNA]</scope>
    <source>
        <strain evidence="1 2">DSM 7229</strain>
    </source>
</reference>
<comment type="caution">
    <text evidence="1">The sequence shown here is derived from an EMBL/GenBank/DDBJ whole genome shotgun (WGS) entry which is preliminary data.</text>
</comment>
<dbReference type="AlphaFoldDB" id="A0A2V1ZZH1"/>